<name>A0A0L0VG27_9BASI</name>
<evidence type="ECO:0000313" key="2">
    <source>
        <dbReference type="EMBL" id="KNE98247.1"/>
    </source>
</evidence>
<dbReference type="EMBL" id="AJIL01000059">
    <property type="protein sequence ID" value="KNE98247.1"/>
    <property type="molecule type" value="Genomic_DNA"/>
</dbReference>
<reference evidence="3" key="1">
    <citation type="submission" date="2014-03" db="EMBL/GenBank/DDBJ databases">
        <title>The Genome Sequence of Puccinia striiformis f. sp. tritici PST-78.</title>
        <authorList>
            <consortium name="The Broad Institute Genome Sequencing Platform"/>
            <person name="Cuomo C."/>
            <person name="Hulbert S."/>
            <person name="Chen X."/>
            <person name="Walker B."/>
            <person name="Young S.K."/>
            <person name="Zeng Q."/>
            <person name="Gargeya S."/>
            <person name="Fitzgerald M."/>
            <person name="Haas B."/>
            <person name="Abouelleil A."/>
            <person name="Alvarado L."/>
            <person name="Arachchi H.M."/>
            <person name="Berlin A.M."/>
            <person name="Chapman S.B."/>
            <person name="Goldberg J."/>
            <person name="Griggs A."/>
            <person name="Gujja S."/>
            <person name="Hansen M."/>
            <person name="Howarth C."/>
            <person name="Imamovic A."/>
            <person name="Larimer J."/>
            <person name="McCowan C."/>
            <person name="Montmayeur A."/>
            <person name="Murphy C."/>
            <person name="Neiman D."/>
            <person name="Pearson M."/>
            <person name="Priest M."/>
            <person name="Roberts A."/>
            <person name="Saif S."/>
            <person name="Shea T."/>
            <person name="Sisk P."/>
            <person name="Sykes S."/>
            <person name="Wortman J."/>
            <person name="Nusbaum C."/>
            <person name="Birren B."/>
        </authorList>
    </citation>
    <scope>NUCLEOTIDE SEQUENCE [LARGE SCALE GENOMIC DNA]</scope>
    <source>
        <strain evidence="3">race PST-78</strain>
    </source>
</reference>
<keyword evidence="3" id="KW-1185">Reference proteome</keyword>
<comment type="caution">
    <text evidence="2">The sequence shown here is derived from an EMBL/GenBank/DDBJ whole genome shotgun (WGS) entry which is preliminary data.</text>
</comment>
<sequence length="267" mass="29748">MLAKSVAACKCYQEWQHTFREKVTELKKNHWRKFLAECKDHPILKAYKYTKPTSSGNIAPLLNDENVLTSNKEEQAELLLGRAKSTPLNYCIHVQASMEIHAPSASREGRGWRLGSRPGAFRRPGASPVRREAIPTAGASPARREAIPTSWSCSRARISINALVAGVDGDPRPFWASNSLKRKNFSHTDLDPHSKRSACTSNSIDRRSKPDSAQPLELLLDIQPSRTNNVNCVPSQNCLTKSLSKRITESNLINRITLPSQDLNLVV</sequence>
<dbReference type="AlphaFoldDB" id="A0A0L0VG27"/>
<accession>A0A0L0VG27</accession>
<feature type="region of interest" description="Disordered" evidence="1">
    <location>
        <begin position="108"/>
        <end position="129"/>
    </location>
</feature>
<dbReference type="Proteomes" id="UP000054564">
    <property type="component" value="Unassembled WGS sequence"/>
</dbReference>
<evidence type="ECO:0000313" key="3">
    <source>
        <dbReference type="Proteomes" id="UP000054564"/>
    </source>
</evidence>
<organism evidence="2 3">
    <name type="scientific">Puccinia striiformis f. sp. tritici PST-78</name>
    <dbReference type="NCBI Taxonomy" id="1165861"/>
    <lineage>
        <taxon>Eukaryota</taxon>
        <taxon>Fungi</taxon>
        <taxon>Dikarya</taxon>
        <taxon>Basidiomycota</taxon>
        <taxon>Pucciniomycotina</taxon>
        <taxon>Pucciniomycetes</taxon>
        <taxon>Pucciniales</taxon>
        <taxon>Pucciniaceae</taxon>
        <taxon>Puccinia</taxon>
    </lineage>
</organism>
<gene>
    <name evidence="2" type="ORF">PSTG_08518</name>
</gene>
<dbReference type="OrthoDB" id="2717295at2759"/>
<protein>
    <submittedName>
        <fullName evidence="2">Uncharacterized protein</fullName>
    </submittedName>
</protein>
<feature type="region of interest" description="Disordered" evidence="1">
    <location>
        <begin position="186"/>
        <end position="212"/>
    </location>
</feature>
<dbReference type="STRING" id="1165861.A0A0L0VG27"/>
<proteinExistence type="predicted"/>
<evidence type="ECO:0000256" key="1">
    <source>
        <dbReference type="SAM" id="MobiDB-lite"/>
    </source>
</evidence>